<dbReference type="OrthoDB" id="8004517at2"/>
<name>A0A2U8VZ89_9HYPH</name>
<dbReference type="InterPro" id="IPR009057">
    <property type="entry name" value="Homeodomain-like_sf"/>
</dbReference>
<proteinExistence type="predicted"/>
<keyword evidence="6" id="KW-1185">Reference proteome</keyword>
<dbReference type="Gene3D" id="1.10.10.60">
    <property type="entry name" value="Homeodomain-like"/>
    <property type="match status" value="1"/>
</dbReference>
<dbReference type="Pfam" id="PF12833">
    <property type="entry name" value="HTH_18"/>
    <property type="match status" value="1"/>
</dbReference>
<accession>A0A2U8VZ89</accession>
<evidence type="ECO:0000313" key="5">
    <source>
        <dbReference type="EMBL" id="AWN38560.1"/>
    </source>
</evidence>
<dbReference type="PANTHER" id="PTHR46796:SF6">
    <property type="entry name" value="ARAC SUBFAMILY"/>
    <property type="match status" value="1"/>
</dbReference>
<dbReference type="GO" id="GO:0003700">
    <property type="term" value="F:DNA-binding transcription factor activity"/>
    <property type="evidence" value="ECO:0007669"/>
    <property type="project" value="InterPro"/>
</dbReference>
<evidence type="ECO:0000256" key="1">
    <source>
        <dbReference type="ARBA" id="ARBA00023015"/>
    </source>
</evidence>
<dbReference type="InterPro" id="IPR050204">
    <property type="entry name" value="AraC_XylS_family_regulators"/>
</dbReference>
<keyword evidence="1" id="KW-0805">Transcription regulation</keyword>
<dbReference type="SUPFAM" id="SSF46689">
    <property type="entry name" value="Homeodomain-like"/>
    <property type="match status" value="1"/>
</dbReference>
<gene>
    <name evidence="5" type="ORF">DK427_24825</name>
</gene>
<dbReference type="PROSITE" id="PS00041">
    <property type="entry name" value="HTH_ARAC_FAMILY_1"/>
    <property type="match status" value="1"/>
</dbReference>
<sequence>MAADKDPDARTVAEQASNLAALCPQAVFSTDPFPERERFDAWRSLIGLTHELSTQEADFAARLRSTQLGEMLVHVMDASSQAVHRAPERVRRDGLDHFVLHLSTHAQGATEGDRELFIPAGAVSINDVSRPHRRLAAPERGSLIVSLPRDFVSQAVANTDALHGQVLHHGMGGLLRDHIVALASHAGRVTRAAAPDLSLATVRMLAACVNPSSDNLEQARPSLDAALVVRAKRYIEAHLGSPNLTPAALCRALHVSRATLFRAFQPLDGVAAYIGRRRLEAVRRALLTGSPDPIATIGHRYGFTNGTHLSRGFRRQFGMSPTEFRANRERDHLTAVARPPSTGRLFSDWVQRHG</sequence>
<dbReference type="EMBL" id="CP029551">
    <property type="protein sequence ID" value="AWN38560.1"/>
    <property type="molecule type" value="Genomic_DNA"/>
</dbReference>
<dbReference type="Proteomes" id="UP000246058">
    <property type="component" value="Chromosome"/>
</dbReference>
<evidence type="ECO:0000259" key="4">
    <source>
        <dbReference type="PROSITE" id="PS01124"/>
    </source>
</evidence>
<protein>
    <submittedName>
        <fullName evidence="5">AraC family transcriptional regulator</fullName>
    </submittedName>
</protein>
<dbReference type="RefSeq" id="WP_109953717.1">
    <property type="nucleotide sequence ID" value="NZ_CP029551.1"/>
</dbReference>
<dbReference type="SMART" id="SM00342">
    <property type="entry name" value="HTH_ARAC"/>
    <property type="match status" value="1"/>
</dbReference>
<evidence type="ECO:0000313" key="6">
    <source>
        <dbReference type="Proteomes" id="UP000246058"/>
    </source>
</evidence>
<keyword evidence="3" id="KW-0804">Transcription</keyword>
<feature type="domain" description="HTH araC/xylS-type" evidence="4">
    <location>
        <begin position="229"/>
        <end position="327"/>
    </location>
</feature>
<dbReference type="PROSITE" id="PS01124">
    <property type="entry name" value="HTH_ARAC_FAMILY_2"/>
    <property type="match status" value="1"/>
</dbReference>
<dbReference type="InterPro" id="IPR018060">
    <property type="entry name" value="HTH_AraC"/>
</dbReference>
<dbReference type="GO" id="GO:0043565">
    <property type="term" value="F:sequence-specific DNA binding"/>
    <property type="evidence" value="ECO:0007669"/>
    <property type="project" value="InterPro"/>
</dbReference>
<reference evidence="5 6" key="1">
    <citation type="submission" date="2018-05" db="EMBL/GenBank/DDBJ databases">
        <title>Complete Genome Sequence of Methylobacterium sp. 17Sr1-43.</title>
        <authorList>
            <person name="Srinivasan S."/>
        </authorList>
    </citation>
    <scope>NUCLEOTIDE SEQUENCE [LARGE SCALE GENOMIC DNA]</scope>
    <source>
        <strain evidence="5 6">17Sr1-43</strain>
    </source>
</reference>
<dbReference type="KEGG" id="meti:DK427_24825"/>
<evidence type="ECO:0000256" key="3">
    <source>
        <dbReference type="ARBA" id="ARBA00023163"/>
    </source>
</evidence>
<dbReference type="PANTHER" id="PTHR46796">
    <property type="entry name" value="HTH-TYPE TRANSCRIPTIONAL ACTIVATOR RHAS-RELATED"/>
    <property type="match status" value="1"/>
</dbReference>
<dbReference type="InterPro" id="IPR018062">
    <property type="entry name" value="HTH_AraC-typ_CS"/>
</dbReference>
<keyword evidence="2" id="KW-0238">DNA-binding</keyword>
<dbReference type="AlphaFoldDB" id="A0A2U8VZ89"/>
<organism evidence="5 6">
    <name type="scientific">Methylobacterium radiodurans</name>
    <dbReference type="NCBI Taxonomy" id="2202828"/>
    <lineage>
        <taxon>Bacteria</taxon>
        <taxon>Pseudomonadati</taxon>
        <taxon>Pseudomonadota</taxon>
        <taxon>Alphaproteobacteria</taxon>
        <taxon>Hyphomicrobiales</taxon>
        <taxon>Methylobacteriaceae</taxon>
        <taxon>Methylobacterium</taxon>
    </lineage>
</organism>
<evidence type="ECO:0000256" key="2">
    <source>
        <dbReference type="ARBA" id="ARBA00023125"/>
    </source>
</evidence>